<protein>
    <submittedName>
        <fullName evidence="2">Uncharacterized protein</fullName>
    </submittedName>
</protein>
<reference evidence="2 3" key="1">
    <citation type="submission" date="2020-03" db="EMBL/GenBank/DDBJ databases">
        <authorList>
            <person name="Zhu W."/>
        </authorList>
    </citation>
    <scope>NUCLEOTIDE SEQUENCE [LARGE SCALE GENOMIC DNA]</scope>
    <source>
        <strain evidence="2 3">185</strain>
    </source>
</reference>
<name>A0A6G8S1T6_9GAMM</name>
<evidence type="ECO:0000313" key="2">
    <source>
        <dbReference type="EMBL" id="QIO07978.1"/>
    </source>
</evidence>
<dbReference type="EMBL" id="CP049916">
    <property type="protein sequence ID" value="QIO07978.1"/>
    <property type="molecule type" value="Genomic_DNA"/>
</dbReference>
<dbReference type="CDD" id="cd20743">
    <property type="entry name" value="FIX_RhsA-like"/>
    <property type="match status" value="1"/>
</dbReference>
<proteinExistence type="predicted"/>
<dbReference type="KEGG" id="alj:G8D99_02370"/>
<sequence>MTFQDVNNASASGASSVGETEQDVVEQPVEVAVFNLESTRSPTDLQMMANQIQRFLHDCGDTNLSNLQPSANVPMVANSFALTGSVLDLILYSLLPKQGELGVQQVAMLSANLIGLFLAPQAEAHVRMALRPMLGLMAECLIREGGQIREGDIKRLSLHLNARIAVGLGIIS</sequence>
<evidence type="ECO:0000256" key="1">
    <source>
        <dbReference type="SAM" id="MobiDB-lite"/>
    </source>
</evidence>
<dbReference type="Proteomes" id="UP000501939">
    <property type="component" value="Chromosome"/>
</dbReference>
<keyword evidence="3" id="KW-1185">Reference proteome</keyword>
<feature type="compositionally biased region" description="Low complexity" evidence="1">
    <location>
        <begin position="1"/>
        <end position="18"/>
    </location>
</feature>
<evidence type="ECO:0000313" key="3">
    <source>
        <dbReference type="Proteomes" id="UP000501939"/>
    </source>
</evidence>
<gene>
    <name evidence="2" type="ORF">G8D99_02370</name>
</gene>
<dbReference type="AlphaFoldDB" id="A0A6G8S1T6"/>
<feature type="region of interest" description="Disordered" evidence="1">
    <location>
        <begin position="1"/>
        <end position="23"/>
    </location>
</feature>
<organism evidence="2 3">
    <name type="scientific">Acinetobacter lanii</name>
    <dbReference type="NCBI Taxonomy" id="2715163"/>
    <lineage>
        <taxon>Bacteria</taxon>
        <taxon>Pseudomonadati</taxon>
        <taxon>Pseudomonadota</taxon>
        <taxon>Gammaproteobacteria</taxon>
        <taxon>Moraxellales</taxon>
        <taxon>Moraxellaceae</taxon>
        <taxon>Acinetobacter</taxon>
    </lineage>
</organism>
<accession>A0A6G8S1T6</accession>